<dbReference type="RefSeq" id="WP_389359214.1">
    <property type="nucleotide sequence ID" value="NZ_JBIACK010000002.1"/>
</dbReference>
<gene>
    <name evidence="2" type="ORF">ACFYKX_06355</name>
</gene>
<name>A0ABW6K915_9BACI</name>
<comment type="caution">
    <text evidence="2">The sequence shown here is derived from an EMBL/GenBank/DDBJ whole genome shotgun (WGS) entry which is preliminary data.</text>
</comment>
<dbReference type="InterPro" id="IPR025428">
    <property type="entry name" value="Spore_YhaL"/>
</dbReference>
<evidence type="ECO:0000313" key="3">
    <source>
        <dbReference type="Proteomes" id="UP001601059"/>
    </source>
</evidence>
<dbReference type="Proteomes" id="UP001601059">
    <property type="component" value="Unassembled WGS sequence"/>
</dbReference>
<dbReference type="EMBL" id="JBIACK010000002">
    <property type="protein sequence ID" value="MFE8700224.1"/>
    <property type="molecule type" value="Genomic_DNA"/>
</dbReference>
<dbReference type="Pfam" id="PF14147">
    <property type="entry name" value="Spore_YhaL"/>
    <property type="match status" value="1"/>
</dbReference>
<sequence length="62" mass="7369">MEVIPIWVFFVVLGIAVSAYMALKTGREERQLEQESIEREGEIYIKRLEREKEEREVKRSLG</sequence>
<keyword evidence="3" id="KW-1185">Reference proteome</keyword>
<accession>A0ABW6K915</accession>
<feature type="transmembrane region" description="Helical" evidence="1">
    <location>
        <begin position="6"/>
        <end position="23"/>
    </location>
</feature>
<keyword evidence="1" id="KW-1133">Transmembrane helix</keyword>
<proteinExistence type="predicted"/>
<organism evidence="2 3">
    <name type="scientific">Cytobacillus spartinae</name>
    <dbReference type="NCBI Taxonomy" id="3299023"/>
    <lineage>
        <taxon>Bacteria</taxon>
        <taxon>Bacillati</taxon>
        <taxon>Bacillota</taxon>
        <taxon>Bacilli</taxon>
        <taxon>Bacillales</taxon>
        <taxon>Bacillaceae</taxon>
        <taxon>Cytobacillus</taxon>
    </lineage>
</organism>
<evidence type="ECO:0000256" key="1">
    <source>
        <dbReference type="SAM" id="Phobius"/>
    </source>
</evidence>
<keyword evidence="1" id="KW-0812">Transmembrane</keyword>
<keyword evidence="1" id="KW-0472">Membrane</keyword>
<evidence type="ECO:0000313" key="2">
    <source>
        <dbReference type="EMBL" id="MFE8700224.1"/>
    </source>
</evidence>
<reference evidence="2 3" key="1">
    <citation type="submission" date="2024-08" db="EMBL/GenBank/DDBJ databases">
        <title>Two novel Cytobacillus novel species.</title>
        <authorList>
            <person name="Liu G."/>
        </authorList>
    </citation>
    <scope>NUCLEOTIDE SEQUENCE [LARGE SCALE GENOMIC DNA]</scope>
    <source>
        <strain evidence="2 3">FJAT-54145</strain>
    </source>
</reference>
<protein>
    <submittedName>
        <fullName evidence="2">Sporulation YhaL family protein</fullName>
    </submittedName>
</protein>